<protein>
    <submittedName>
        <fullName evidence="1">Uncharacterized protein</fullName>
    </submittedName>
</protein>
<dbReference type="EMBL" id="CM056810">
    <property type="protein sequence ID" value="KAJ8645824.1"/>
    <property type="molecule type" value="Genomic_DNA"/>
</dbReference>
<evidence type="ECO:0000313" key="1">
    <source>
        <dbReference type="EMBL" id="KAJ8645824.1"/>
    </source>
</evidence>
<sequence length="670" mass="73091">MEEVKKDEGREGPVSEQEENGEIKKTHMGLRKILKDTEVADVGLMVLGTVGCVADGATIPVIMLVISTMMNTYAFNSKFTLHNIDKDALTLVYLAVGVGFGAFLEGFCWARTAERQTSHLRKKYLKALLRQDASFFEMQHATSTSQVVSSITTDTLIIQDALSEKIPNFIMNIATYFTSQLISFYLCWRLAIIAVPALSLLVIPGILYGKLLAEVGRKMQEAYRVAGKVAEQALSSIRIIFSYVGEDQTEERFSTALEPNLKLGFKQGLLKGLAIGSTGVVFAVWAFPAWYGSILVIEKGYKGGDVFIASVCVIMGGVGLANALGNLKYLTEASVAASLIFEMTDRVPNIDSYDQSGDVISDIKGEIEFNDVDFAYPSIPGSMMLRKFNLKVKSSQTVGLVGESGSGKSTVISLIERFYDPLGGEIYLDGTNIMSLQLRWLRHQIGLVSQEPILFGTSIKDNILFGKEDASMEEVISAAKAANAHNFINQLPNGYDTHVGQFGDQMSGGQKQRIAIARALLKDPRILLLDEATSALDSRSEKAVQDALDEASVGRTTIVIAHLLSTLRNANLVAVLQSGQVVEFGPHDQLTQNKHGLYSTMVQLQQMSIQDDETSLTLKETESNDSPTLATVTKINTEILHESFGHGNKINQSQEEYSSPSVVSVANDSS</sequence>
<proteinExistence type="predicted"/>
<gene>
    <name evidence="1" type="ORF">MRB53_007572</name>
</gene>
<comment type="caution">
    <text evidence="1">The sequence shown here is derived from an EMBL/GenBank/DDBJ whole genome shotgun (WGS) entry which is preliminary data.</text>
</comment>
<organism evidence="1 2">
    <name type="scientific">Persea americana</name>
    <name type="common">Avocado</name>
    <dbReference type="NCBI Taxonomy" id="3435"/>
    <lineage>
        <taxon>Eukaryota</taxon>
        <taxon>Viridiplantae</taxon>
        <taxon>Streptophyta</taxon>
        <taxon>Embryophyta</taxon>
        <taxon>Tracheophyta</taxon>
        <taxon>Spermatophyta</taxon>
        <taxon>Magnoliopsida</taxon>
        <taxon>Magnoliidae</taxon>
        <taxon>Laurales</taxon>
        <taxon>Lauraceae</taxon>
        <taxon>Persea</taxon>
    </lineage>
</organism>
<keyword evidence="2" id="KW-1185">Reference proteome</keyword>
<name>A0ACC2MKE3_PERAE</name>
<accession>A0ACC2MKE3</accession>
<reference evidence="1 2" key="1">
    <citation type="journal article" date="2022" name="Hortic Res">
        <title>A haplotype resolved chromosomal level avocado genome allows analysis of novel avocado genes.</title>
        <authorList>
            <person name="Nath O."/>
            <person name="Fletcher S.J."/>
            <person name="Hayward A."/>
            <person name="Shaw L.M."/>
            <person name="Masouleh A.K."/>
            <person name="Furtado A."/>
            <person name="Henry R.J."/>
            <person name="Mitter N."/>
        </authorList>
    </citation>
    <scope>NUCLEOTIDE SEQUENCE [LARGE SCALE GENOMIC DNA]</scope>
    <source>
        <strain evidence="2">cv. Hass</strain>
    </source>
</reference>
<evidence type="ECO:0000313" key="2">
    <source>
        <dbReference type="Proteomes" id="UP001234297"/>
    </source>
</evidence>
<dbReference type="Proteomes" id="UP001234297">
    <property type="component" value="Chromosome 2"/>
</dbReference>